<feature type="non-terminal residue" evidence="1">
    <location>
        <position position="1"/>
    </location>
</feature>
<evidence type="ECO:0000313" key="2">
    <source>
        <dbReference type="Proteomes" id="UP000742417"/>
    </source>
</evidence>
<name>A0ACB7FSK2_9ASCO</name>
<dbReference type="Proteomes" id="UP000742417">
    <property type="component" value="Unassembled WGS sequence"/>
</dbReference>
<sequence>MSRTADDAQQIDNGDQQREGVLDEYAQEGEYESSSDYDDELFVDKKEKSRRPKENSFTQQRLKAINPVLTAKTVIPLLVAIAIVFVPLGAAMWYASHKIEDITIDYSQCQNLASFDYWSEIPDNFTTYNFRNIDTNSELKPKFSWKLTNDTSQQFDDEK</sequence>
<protein>
    <submittedName>
        <fullName evidence="1">Uncharacterized protein</fullName>
    </submittedName>
</protein>
<evidence type="ECO:0000313" key="1">
    <source>
        <dbReference type="EMBL" id="KAG8203930.1"/>
    </source>
</evidence>
<organism evidence="1 2">
    <name type="scientific">Candida africana</name>
    <dbReference type="NCBI Taxonomy" id="241526"/>
    <lineage>
        <taxon>Eukaryota</taxon>
        <taxon>Fungi</taxon>
        <taxon>Dikarya</taxon>
        <taxon>Ascomycota</taxon>
        <taxon>Saccharomycotina</taxon>
        <taxon>Pichiomycetes</taxon>
        <taxon>Debaryomycetaceae</taxon>
        <taxon>Candida/Lodderomyces clade</taxon>
        <taxon>Candida</taxon>
    </lineage>
</organism>
<keyword evidence="2" id="KW-1185">Reference proteome</keyword>
<gene>
    <name evidence="1" type="ORF">GWM34_01085</name>
</gene>
<reference evidence="1" key="1">
    <citation type="submission" date="2020-12" db="EMBL/GenBank/DDBJ databases">
        <title>Draft Genome of Candida africana.</title>
        <authorList>
            <person name="Ayanbimpe G.M."/>
            <person name="Enweani I.B."/>
            <person name="Aguiyi J.C."/>
            <person name="Nnadi U.P."/>
            <person name="Izam Y."/>
            <person name="Ubani A."/>
            <person name="Ngene A.C."/>
        </authorList>
    </citation>
    <scope>NUCLEOTIDE SEQUENCE</scope>
    <source>
        <strain evidence="1">CEC4854</strain>
    </source>
</reference>
<proteinExistence type="predicted"/>
<dbReference type="EMBL" id="JAENJO010000002">
    <property type="protein sequence ID" value="KAG8203930.1"/>
    <property type="molecule type" value="Genomic_DNA"/>
</dbReference>
<accession>A0ACB7FSK2</accession>
<comment type="caution">
    <text evidence="1">The sequence shown here is derived from an EMBL/GenBank/DDBJ whole genome shotgun (WGS) entry which is preliminary data.</text>
</comment>